<sequence length="274" mass="29616">MAVTTVVRVLTWNVWWQFGPQWRERQPLLLEAIRESGADIVALEESWSRAHGSQASEFAAALGFAGVFAAQSLPPLPDVPEHPEQAEVDLGLGLLSRWPITSTRVVPLPARHRPEAPVSLVAEIAHPDGPLNVIVTCLEWEPAFNDDRIAQSRLVADLATSPALDGSAPVIVLGDLNAAPDSAILRPLRDVLTDAWTAGGGDPNAVSLPSDHPQAPLEAEELIDRRIDHVLYRLGRPGQRVTVTDPALVGDPVEGLHPSDHRGVACTLAWQNRD</sequence>
<dbReference type="Gene3D" id="3.60.10.10">
    <property type="entry name" value="Endonuclease/exonuclease/phosphatase"/>
    <property type="match status" value="1"/>
</dbReference>
<dbReference type="Pfam" id="PF03372">
    <property type="entry name" value="Exo_endo_phos"/>
    <property type="match status" value="1"/>
</dbReference>
<protein>
    <recommendedName>
        <fullName evidence="1">Endonuclease/exonuclease/phosphatase domain-containing protein</fullName>
    </recommendedName>
</protein>
<dbReference type="InterPro" id="IPR051916">
    <property type="entry name" value="GPI-anchor_lipid_remodeler"/>
</dbReference>
<evidence type="ECO:0000313" key="3">
    <source>
        <dbReference type="Proteomes" id="UP001321498"/>
    </source>
</evidence>
<dbReference type="EMBL" id="AP027731">
    <property type="protein sequence ID" value="BDZ44794.1"/>
    <property type="molecule type" value="Genomic_DNA"/>
</dbReference>
<proteinExistence type="predicted"/>
<evidence type="ECO:0000313" key="2">
    <source>
        <dbReference type="EMBL" id="BDZ44794.1"/>
    </source>
</evidence>
<dbReference type="PANTHER" id="PTHR14859:SF16">
    <property type="entry name" value="ENDONUCLEASE_EXONUCLEASE_PHOSPHATASE DOMAIN-CONTAINING PROTEIN"/>
    <property type="match status" value="1"/>
</dbReference>
<accession>A0ABM8G9D3</accession>
<organism evidence="2 3">
    <name type="scientific">Naasia aerilata</name>
    <dbReference type="NCBI Taxonomy" id="1162966"/>
    <lineage>
        <taxon>Bacteria</taxon>
        <taxon>Bacillati</taxon>
        <taxon>Actinomycetota</taxon>
        <taxon>Actinomycetes</taxon>
        <taxon>Micrococcales</taxon>
        <taxon>Microbacteriaceae</taxon>
        <taxon>Naasia</taxon>
    </lineage>
</organism>
<dbReference type="InterPro" id="IPR036691">
    <property type="entry name" value="Endo/exonu/phosph_ase_sf"/>
</dbReference>
<dbReference type="SUPFAM" id="SSF56219">
    <property type="entry name" value="DNase I-like"/>
    <property type="match status" value="1"/>
</dbReference>
<feature type="domain" description="Endonuclease/exonuclease/phosphatase" evidence="1">
    <location>
        <begin position="10"/>
        <end position="261"/>
    </location>
</feature>
<dbReference type="InterPro" id="IPR005135">
    <property type="entry name" value="Endo/exonuclease/phosphatase"/>
</dbReference>
<evidence type="ECO:0000259" key="1">
    <source>
        <dbReference type="Pfam" id="PF03372"/>
    </source>
</evidence>
<dbReference type="PANTHER" id="PTHR14859">
    <property type="entry name" value="CALCOFLUOR WHITE HYPERSENSITIVE PROTEIN PRECURSOR"/>
    <property type="match status" value="1"/>
</dbReference>
<reference evidence="3" key="1">
    <citation type="journal article" date="2019" name="Int. J. Syst. Evol. Microbiol.">
        <title>The Global Catalogue of Microorganisms (GCM) 10K type strain sequencing project: providing services to taxonomists for standard genome sequencing and annotation.</title>
        <authorList>
            <consortium name="The Broad Institute Genomics Platform"/>
            <consortium name="The Broad Institute Genome Sequencing Center for Infectious Disease"/>
            <person name="Wu L."/>
            <person name="Ma J."/>
        </authorList>
    </citation>
    <scope>NUCLEOTIDE SEQUENCE [LARGE SCALE GENOMIC DNA]</scope>
    <source>
        <strain evidence="3">NBRC 108725</strain>
    </source>
</reference>
<dbReference type="Proteomes" id="UP001321498">
    <property type="component" value="Chromosome"/>
</dbReference>
<gene>
    <name evidence="2" type="ORF">GCM10025866_07030</name>
</gene>
<name>A0ABM8G9D3_9MICO</name>
<keyword evidence="3" id="KW-1185">Reference proteome</keyword>